<protein>
    <recommendedName>
        <fullName evidence="6">Adenylate kinase</fullName>
        <shortName evidence="6">AK</shortName>
        <ecNumber evidence="6">2.7.4.3</ecNumber>
    </recommendedName>
    <alternativeName>
        <fullName evidence="6">ATP-AMP transphosphorylase</fullName>
    </alternativeName>
    <alternativeName>
        <fullName evidence="6">ATP:AMP phosphotransferase</fullName>
    </alternativeName>
    <alternativeName>
        <fullName evidence="6">Adenylate monophosphate kinase</fullName>
    </alternativeName>
</protein>
<feature type="binding site" evidence="6">
    <location>
        <position position="31"/>
    </location>
    <ligand>
        <name>AMP</name>
        <dbReference type="ChEBI" id="CHEBI:456215"/>
    </ligand>
</feature>
<keyword evidence="6" id="KW-0479">Metal-binding</keyword>
<dbReference type="GO" id="GO:0005737">
    <property type="term" value="C:cytoplasm"/>
    <property type="evidence" value="ECO:0007669"/>
    <property type="project" value="UniProtKB-SubCell"/>
</dbReference>
<comment type="catalytic activity">
    <reaction evidence="6">
        <text>AMP + ATP = 2 ADP</text>
        <dbReference type="Rhea" id="RHEA:12973"/>
        <dbReference type="ChEBI" id="CHEBI:30616"/>
        <dbReference type="ChEBI" id="CHEBI:456215"/>
        <dbReference type="ChEBI" id="CHEBI:456216"/>
        <dbReference type="EC" id="2.7.4.3"/>
    </reaction>
</comment>
<dbReference type="FunFam" id="3.40.50.300:FF:000106">
    <property type="entry name" value="Adenylate kinase mitochondrial"/>
    <property type="match status" value="1"/>
</dbReference>
<comment type="similarity">
    <text evidence="6">Belongs to the adenylate kinase family.</text>
</comment>
<dbReference type="AlphaFoldDB" id="A0A4Z0DAB9"/>
<feature type="domain" description="Guanylate kinase-like" evidence="7">
    <location>
        <begin position="1"/>
        <end position="213"/>
    </location>
</feature>
<evidence type="ECO:0000256" key="2">
    <source>
        <dbReference type="ARBA" id="ARBA00022727"/>
    </source>
</evidence>
<dbReference type="PRINTS" id="PR00094">
    <property type="entry name" value="ADENYLTKNASE"/>
</dbReference>
<comment type="subcellular location">
    <subcellularLocation>
        <location evidence="6">Cytoplasm</location>
    </subcellularLocation>
</comment>
<feature type="binding site" evidence="6">
    <location>
        <position position="127"/>
    </location>
    <ligand>
        <name>ATP</name>
        <dbReference type="ChEBI" id="CHEBI:30616"/>
    </ligand>
</feature>
<comment type="pathway">
    <text evidence="6">Purine metabolism; AMP biosynthesis via salvage pathway; AMP from ADP: step 1/1.</text>
</comment>
<feature type="binding site" evidence="6">
    <location>
        <begin position="136"/>
        <end position="137"/>
    </location>
    <ligand>
        <name>ATP</name>
        <dbReference type="ChEBI" id="CHEBI:30616"/>
    </ligand>
</feature>
<reference evidence="8 9" key="1">
    <citation type="submission" date="2019-03" db="EMBL/GenBank/DDBJ databases">
        <title>Draft genome sequence data and analysis of a Fermenting Bacterium, Soehngenia longevitae strain 1933PT, isolated from petroleum reservoir in Azerbaijan.</title>
        <authorList>
            <person name="Grouzdev D.S."/>
            <person name="Bidzhieva S.K."/>
            <person name="Sokolova D.S."/>
            <person name="Tourova T.P."/>
            <person name="Poltaraus A.B."/>
            <person name="Nazina T.N."/>
        </authorList>
    </citation>
    <scope>NUCLEOTIDE SEQUENCE [LARGE SCALE GENOMIC DNA]</scope>
    <source>
        <strain evidence="8 9">1933P</strain>
    </source>
</reference>
<dbReference type="UniPathway" id="UPA00588">
    <property type="reaction ID" value="UER00649"/>
</dbReference>
<dbReference type="SUPFAM" id="SSF52540">
    <property type="entry name" value="P-loop containing nucleoside triphosphate hydrolases"/>
    <property type="match status" value="1"/>
</dbReference>
<feature type="region of interest" description="NMP" evidence="6">
    <location>
        <begin position="30"/>
        <end position="59"/>
    </location>
</feature>
<dbReference type="PANTHER" id="PTHR23359">
    <property type="entry name" value="NUCLEOTIDE KINASE"/>
    <property type="match status" value="1"/>
</dbReference>
<dbReference type="InterPro" id="IPR027417">
    <property type="entry name" value="P-loop_NTPase"/>
</dbReference>
<keyword evidence="5 6" id="KW-0067">ATP-binding</keyword>
<keyword evidence="2 6" id="KW-0545">Nucleotide biosynthesis</keyword>
<dbReference type="Proteomes" id="UP000298381">
    <property type="component" value="Unassembled WGS sequence"/>
</dbReference>
<feature type="binding site" evidence="6">
    <location>
        <position position="36"/>
    </location>
    <ligand>
        <name>AMP</name>
        <dbReference type="ChEBI" id="CHEBI:456215"/>
    </ligand>
</feature>
<accession>A0A4Z0DAB9</accession>
<evidence type="ECO:0000256" key="1">
    <source>
        <dbReference type="ARBA" id="ARBA00022679"/>
    </source>
</evidence>
<comment type="function">
    <text evidence="6">Catalyzes the reversible transfer of the terminal phosphate group between ATP and AMP. Plays an important role in cellular energy homeostasis and in adenine nucleotide metabolism.</text>
</comment>
<dbReference type="RefSeq" id="WP_135270126.1">
    <property type="nucleotide sequence ID" value="NZ_SRIB01000001.1"/>
</dbReference>
<feature type="binding site" evidence="6">
    <location>
        <begin position="57"/>
        <end position="59"/>
    </location>
    <ligand>
        <name>AMP</name>
        <dbReference type="ChEBI" id="CHEBI:456215"/>
    </ligand>
</feature>
<comment type="domain">
    <text evidence="6">Consists of three domains, a large central CORE domain and two small peripheral domains, NMPbind and LID, which undergo movements during catalysis. The LID domain closes over the site of phosphoryl transfer upon ATP binding. Assembling and dissambling the active center during each catalytic cycle provides an effective means to prevent ATP hydrolysis. Some bacteria have evolved a zinc-coordinating structure that stabilizes the LID domain.</text>
</comment>
<feature type="binding site" evidence="6">
    <location>
        <position position="130"/>
    </location>
    <ligand>
        <name>Zn(2+)</name>
        <dbReference type="ChEBI" id="CHEBI:29105"/>
        <note>structural</note>
    </ligand>
</feature>
<feature type="binding site" evidence="6">
    <location>
        <position position="160"/>
    </location>
    <ligand>
        <name>AMP</name>
        <dbReference type="ChEBI" id="CHEBI:456215"/>
    </ligand>
</feature>
<keyword evidence="4 6" id="KW-0418">Kinase</keyword>
<keyword evidence="6" id="KW-0862">Zinc</keyword>
<feature type="binding site" evidence="6">
    <location>
        <position position="92"/>
    </location>
    <ligand>
        <name>AMP</name>
        <dbReference type="ChEBI" id="CHEBI:456215"/>
    </ligand>
</feature>
<dbReference type="Pfam" id="PF05191">
    <property type="entry name" value="ADK_lid"/>
    <property type="match status" value="1"/>
</dbReference>
<evidence type="ECO:0000256" key="4">
    <source>
        <dbReference type="ARBA" id="ARBA00022777"/>
    </source>
</evidence>
<dbReference type="InterPro" id="IPR000850">
    <property type="entry name" value="Adenylat/UMP-CMP_kin"/>
</dbReference>
<comment type="subunit">
    <text evidence="6">Monomer.</text>
</comment>
<dbReference type="PROSITE" id="PS50052">
    <property type="entry name" value="GUANYLATE_KINASE_2"/>
    <property type="match status" value="1"/>
</dbReference>
<evidence type="ECO:0000313" key="9">
    <source>
        <dbReference type="Proteomes" id="UP000298381"/>
    </source>
</evidence>
<dbReference type="PROSITE" id="PS00113">
    <property type="entry name" value="ADENYLATE_KINASE"/>
    <property type="match status" value="1"/>
</dbReference>
<feature type="binding site" evidence="6">
    <location>
        <position position="171"/>
    </location>
    <ligand>
        <name>AMP</name>
        <dbReference type="ChEBI" id="CHEBI:456215"/>
    </ligand>
</feature>
<feature type="binding site" evidence="6">
    <location>
        <begin position="85"/>
        <end position="88"/>
    </location>
    <ligand>
        <name>AMP</name>
        <dbReference type="ChEBI" id="CHEBI:456215"/>
    </ligand>
</feature>
<comment type="caution">
    <text evidence="8">The sequence shown here is derived from an EMBL/GenBank/DDBJ whole genome shotgun (WGS) entry which is preliminary data.</text>
</comment>
<dbReference type="EMBL" id="SRIB01000001">
    <property type="protein sequence ID" value="TFZ41837.1"/>
    <property type="molecule type" value="Genomic_DNA"/>
</dbReference>
<name>A0A4Z0DAB9_9FIRM</name>
<dbReference type="HAMAP" id="MF_00235">
    <property type="entry name" value="Adenylate_kinase_Adk"/>
    <property type="match status" value="1"/>
</dbReference>
<evidence type="ECO:0000256" key="3">
    <source>
        <dbReference type="ARBA" id="ARBA00022741"/>
    </source>
</evidence>
<dbReference type="GO" id="GO:0005524">
    <property type="term" value="F:ATP binding"/>
    <property type="evidence" value="ECO:0007669"/>
    <property type="project" value="UniProtKB-UniRule"/>
</dbReference>
<feature type="binding site" evidence="6">
    <location>
        <position position="133"/>
    </location>
    <ligand>
        <name>Zn(2+)</name>
        <dbReference type="ChEBI" id="CHEBI:29105"/>
        <note>structural</note>
    </ligand>
</feature>
<organism evidence="8 9">
    <name type="scientific">Soehngenia longivitae</name>
    <dbReference type="NCBI Taxonomy" id="2562294"/>
    <lineage>
        <taxon>Bacteria</taxon>
        <taxon>Bacillati</taxon>
        <taxon>Bacillota</taxon>
        <taxon>Tissierellia</taxon>
        <taxon>Tissierellales</taxon>
        <taxon>Tissierellaceae</taxon>
        <taxon>Soehngenia</taxon>
    </lineage>
</organism>
<dbReference type="GO" id="GO:0044209">
    <property type="term" value="P:AMP salvage"/>
    <property type="evidence" value="ECO:0007669"/>
    <property type="project" value="UniProtKB-UniRule"/>
</dbReference>
<keyword evidence="6" id="KW-0963">Cytoplasm</keyword>
<dbReference type="InterPro" id="IPR033690">
    <property type="entry name" value="Adenylat_kinase_CS"/>
</dbReference>
<dbReference type="Gene3D" id="3.40.50.300">
    <property type="entry name" value="P-loop containing nucleotide triphosphate hydrolases"/>
    <property type="match status" value="1"/>
</dbReference>
<dbReference type="GO" id="GO:0004017">
    <property type="term" value="F:AMP kinase activity"/>
    <property type="evidence" value="ECO:0007669"/>
    <property type="project" value="UniProtKB-UniRule"/>
</dbReference>
<dbReference type="InterPro" id="IPR007862">
    <property type="entry name" value="Adenylate_kinase_lid-dom"/>
</dbReference>
<evidence type="ECO:0000259" key="7">
    <source>
        <dbReference type="PROSITE" id="PS50052"/>
    </source>
</evidence>
<keyword evidence="3 6" id="KW-0547">Nucleotide-binding</keyword>
<sequence>MRLILLGPPGAGKGTQASAIVKRYNIPHISTGDIFRLNIKENTPLGKEVKSYLDAGILVPDELVVDIVKDRLKKSDCANGFILDGYPRTINQAEVLDKELAKMGIELDAVINIFLDVQLLIERAVGRRLCKNCGATYHIKFHPPKQDGICDICGRELYQRDDDKEETVKKRIEVYLTQTKPLIEYYKDKDILVNIDGAQSIEDTFNEIINALEK</sequence>
<feature type="binding site" evidence="6">
    <location>
        <position position="153"/>
    </location>
    <ligand>
        <name>Zn(2+)</name>
        <dbReference type="ChEBI" id="CHEBI:29105"/>
        <note>structural</note>
    </ligand>
</feature>
<dbReference type="CDD" id="cd01428">
    <property type="entry name" value="ADK"/>
    <property type="match status" value="1"/>
</dbReference>
<dbReference type="GO" id="GO:0008270">
    <property type="term" value="F:zinc ion binding"/>
    <property type="evidence" value="ECO:0007669"/>
    <property type="project" value="UniProtKB-UniRule"/>
</dbReference>
<dbReference type="NCBIfam" id="TIGR01351">
    <property type="entry name" value="adk"/>
    <property type="match status" value="1"/>
</dbReference>
<dbReference type="NCBIfam" id="NF011100">
    <property type="entry name" value="PRK14527.1"/>
    <property type="match status" value="1"/>
</dbReference>
<feature type="binding site" evidence="6">
    <location>
        <position position="150"/>
    </location>
    <ligand>
        <name>Zn(2+)</name>
        <dbReference type="ChEBI" id="CHEBI:29105"/>
        <note>structural</note>
    </ligand>
</feature>
<keyword evidence="9" id="KW-1185">Reference proteome</keyword>
<dbReference type="NCBIfam" id="NF001381">
    <property type="entry name" value="PRK00279.1-3"/>
    <property type="match status" value="1"/>
</dbReference>
<feature type="binding site" evidence="6">
    <location>
        <position position="199"/>
    </location>
    <ligand>
        <name>ATP</name>
        <dbReference type="ChEBI" id="CHEBI:30616"/>
    </ligand>
</feature>
<feature type="region of interest" description="LID" evidence="6">
    <location>
        <begin position="126"/>
        <end position="163"/>
    </location>
</feature>
<dbReference type="Pfam" id="PF00406">
    <property type="entry name" value="ADK"/>
    <property type="match status" value="1"/>
</dbReference>
<dbReference type="EC" id="2.7.4.3" evidence="6"/>
<dbReference type="InterPro" id="IPR008144">
    <property type="entry name" value="Guanylate_kin-like_dom"/>
</dbReference>
<dbReference type="NCBIfam" id="NF001380">
    <property type="entry name" value="PRK00279.1-2"/>
    <property type="match status" value="1"/>
</dbReference>
<gene>
    <name evidence="6" type="primary">adk</name>
    <name evidence="8" type="ORF">E4100_01505</name>
</gene>
<feature type="binding site" evidence="6">
    <location>
        <begin position="10"/>
        <end position="15"/>
    </location>
    <ligand>
        <name>ATP</name>
        <dbReference type="ChEBI" id="CHEBI:30616"/>
    </ligand>
</feature>
<keyword evidence="1 6" id="KW-0808">Transferase</keyword>
<proteinExistence type="inferred from homology"/>
<evidence type="ECO:0000256" key="6">
    <source>
        <dbReference type="HAMAP-Rule" id="MF_00235"/>
    </source>
</evidence>
<evidence type="ECO:0000256" key="5">
    <source>
        <dbReference type="ARBA" id="ARBA00022840"/>
    </source>
</evidence>
<dbReference type="InterPro" id="IPR006259">
    <property type="entry name" value="Adenyl_kin_sub"/>
</dbReference>
<evidence type="ECO:0000313" key="8">
    <source>
        <dbReference type="EMBL" id="TFZ41837.1"/>
    </source>
</evidence>
<dbReference type="OrthoDB" id="9805030at2"/>